<dbReference type="Proteomes" id="UP000479114">
    <property type="component" value="Chromosome"/>
</dbReference>
<feature type="domain" description="Cytochrome c" evidence="7">
    <location>
        <begin position="39"/>
        <end position="116"/>
    </location>
</feature>
<keyword evidence="9" id="KW-1185">Reference proteome</keyword>
<dbReference type="EMBL" id="CP048286">
    <property type="protein sequence ID" value="QHW30977.1"/>
    <property type="molecule type" value="Genomic_DNA"/>
</dbReference>
<dbReference type="GO" id="GO:0005506">
    <property type="term" value="F:iron ion binding"/>
    <property type="evidence" value="ECO:0007669"/>
    <property type="project" value="InterPro"/>
</dbReference>
<dbReference type="GO" id="GO:0009055">
    <property type="term" value="F:electron transfer activity"/>
    <property type="evidence" value="ECO:0007669"/>
    <property type="project" value="InterPro"/>
</dbReference>
<organism evidence="8 9">
    <name type="scientific">Paenibacillus rhizovicinus</name>
    <dbReference type="NCBI Taxonomy" id="2704463"/>
    <lineage>
        <taxon>Bacteria</taxon>
        <taxon>Bacillati</taxon>
        <taxon>Bacillota</taxon>
        <taxon>Bacilli</taxon>
        <taxon>Bacillales</taxon>
        <taxon>Paenibacillaceae</taxon>
        <taxon>Paenibacillus</taxon>
    </lineage>
</organism>
<dbReference type="KEGG" id="prz:GZH47_09015"/>
<keyword evidence="2 6" id="KW-0349">Heme</keyword>
<dbReference type="PRINTS" id="PR00605">
    <property type="entry name" value="CYTCHROMECIC"/>
</dbReference>
<keyword evidence="4" id="KW-0249">Electron transport</keyword>
<dbReference type="InterPro" id="IPR036909">
    <property type="entry name" value="Cyt_c-like_dom_sf"/>
</dbReference>
<evidence type="ECO:0000256" key="4">
    <source>
        <dbReference type="ARBA" id="ARBA00022982"/>
    </source>
</evidence>
<keyword evidence="3 6" id="KW-0479">Metal-binding</keyword>
<dbReference type="SUPFAM" id="SSF46626">
    <property type="entry name" value="Cytochrome c"/>
    <property type="match status" value="1"/>
</dbReference>
<evidence type="ECO:0000313" key="9">
    <source>
        <dbReference type="Proteomes" id="UP000479114"/>
    </source>
</evidence>
<keyword evidence="1" id="KW-0813">Transport</keyword>
<name>A0A6C0NXN7_9BACL</name>
<dbReference type="InterPro" id="IPR051811">
    <property type="entry name" value="Cytochrome_c550/c551-like"/>
</dbReference>
<dbReference type="RefSeq" id="WP_162639786.1">
    <property type="nucleotide sequence ID" value="NZ_CP048286.1"/>
</dbReference>
<evidence type="ECO:0000256" key="1">
    <source>
        <dbReference type="ARBA" id="ARBA00022448"/>
    </source>
</evidence>
<proteinExistence type="predicted"/>
<dbReference type="Pfam" id="PF13442">
    <property type="entry name" value="Cytochrome_CBB3"/>
    <property type="match status" value="1"/>
</dbReference>
<dbReference type="Gene3D" id="1.10.760.10">
    <property type="entry name" value="Cytochrome c-like domain"/>
    <property type="match status" value="1"/>
</dbReference>
<accession>A0A6C0NXN7</accession>
<evidence type="ECO:0000256" key="6">
    <source>
        <dbReference type="PROSITE-ProRule" id="PRU00433"/>
    </source>
</evidence>
<dbReference type="InterPro" id="IPR008168">
    <property type="entry name" value="Cyt_C_IC"/>
</dbReference>
<reference evidence="8 9" key="1">
    <citation type="submission" date="2020-02" db="EMBL/GenBank/DDBJ databases">
        <title>Paenibacillus sp. nov., isolated from rhizosphere soil of tomato.</title>
        <authorList>
            <person name="Weon H.-Y."/>
            <person name="Lee S.A."/>
        </authorList>
    </citation>
    <scope>NUCLEOTIDE SEQUENCE [LARGE SCALE GENOMIC DNA]</scope>
    <source>
        <strain evidence="8 9">14171R-81</strain>
    </source>
</reference>
<gene>
    <name evidence="8" type="ORF">GZH47_09015</name>
</gene>
<dbReference type="PANTHER" id="PTHR37823">
    <property type="entry name" value="CYTOCHROME C-553-LIKE"/>
    <property type="match status" value="1"/>
</dbReference>
<dbReference type="PROSITE" id="PS51007">
    <property type="entry name" value="CYTC"/>
    <property type="match status" value="1"/>
</dbReference>
<evidence type="ECO:0000256" key="3">
    <source>
        <dbReference type="ARBA" id="ARBA00022723"/>
    </source>
</evidence>
<keyword evidence="5 6" id="KW-0408">Iron</keyword>
<evidence type="ECO:0000256" key="5">
    <source>
        <dbReference type="ARBA" id="ARBA00023004"/>
    </source>
</evidence>
<evidence type="ECO:0000256" key="2">
    <source>
        <dbReference type="ARBA" id="ARBA00022617"/>
    </source>
</evidence>
<evidence type="ECO:0000259" key="7">
    <source>
        <dbReference type="PROSITE" id="PS51007"/>
    </source>
</evidence>
<dbReference type="AlphaFoldDB" id="A0A6C0NXN7"/>
<dbReference type="PANTHER" id="PTHR37823:SF4">
    <property type="entry name" value="MENAQUINOL-CYTOCHROME C REDUCTASE CYTOCHROME B_C SUBUNIT"/>
    <property type="match status" value="1"/>
</dbReference>
<protein>
    <submittedName>
        <fullName evidence="8">Cytochrome c</fullName>
    </submittedName>
</protein>
<sequence>MLRPASHAACFGHLRKLMLLTPAALLLLGGCGSVSKMTTGSVDTPQAFRSNCVSCHGTDLQGRMGPATNLTQVGKRMSKSQIAAQIQKGGGGMPAFSGRLTSSQIEELASWLSAKR</sequence>
<evidence type="ECO:0000313" key="8">
    <source>
        <dbReference type="EMBL" id="QHW30977.1"/>
    </source>
</evidence>
<dbReference type="InterPro" id="IPR009056">
    <property type="entry name" value="Cyt_c-like_dom"/>
</dbReference>
<dbReference type="GO" id="GO:0020037">
    <property type="term" value="F:heme binding"/>
    <property type="evidence" value="ECO:0007669"/>
    <property type="project" value="InterPro"/>
</dbReference>
<dbReference type="PROSITE" id="PS51257">
    <property type="entry name" value="PROKAR_LIPOPROTEIN"/>
    <property type="match status" value="1"/>
</dbReference>